<dbReference type="PANTHER" id="PTHR35399">
    <property type="entry name" value="SLR8030 PROTEIN"/>
    <property type="match status" value="1"/>
</dbReference>
<dbReference type="Proteomes" id="UP000553193">
    <property type="component" value="Unassembled WGS sequence"/>
</dbReference>
<evidence type="ECO:0000256" key="1">
    <source>
        <dbReference type="SAM" id="SignalP"/>
    </source>
</evidence>
<feature type="chain" id="PRO_5033041805" description="DUF839 domain-containing protein" evidence="1">
    <location>
        <begin position="21"/>
        <end position="474"/>
    </location>
</feature>
<name>A0A840AAG9_9PROT</name>
<dbReference type="SUPFAM" id="SSF63829">
    <property type="entry name" value="Calcium-dependent phosphotriesterase"/>
    <property type="match status" value="1"/>
</dbReference>
<dbReference type="Pfam" id="PF05787">
    <property type="entry name" value="PhoX"/>
    <property type="match status" value="1"/>
</dbReference>
<accession>A0A840AAG9</accession>
<comment type="caution">
    <text evidence="2">The sequence shown here is derived from an EMBL/GenBank/DDBJ whole genome shotgun (WGS) entry which is preliminary data.</text>
</comment>
<gene>
    <name evidence="2" type="ORF">GGQ83_000700</name>
</gene>
<dbReference type="InterPro" id="IPR008557">
    <property type="entry name" value="PhoX"/>
</dbReference>
<dbReference type="EMBL" id="JACIDJ010000001">
    <property type="protein sequence ID" value="MBB3897274.1"/>
    <property type="molecule type" value="Genomic_DNA"/>
</dbReference>
<dbReference type="AlphaFoldDB" id="A0A840AAG9"/>
<keyword evidence="1" id="KW-0732">Signal</keyword>
<sequence length="474" mass="48204">MILRRTLLATPALLPAAALAQGLSPSALPPSALPPVAQDDSTAPGWRRATLIRWGDRVTFDAPPFDPARLDAEGAGTQFGWDARIAALVVPPPAADGVRRAVLAVAHPTVNPAVAFPGGVDQPEVASRMQGASLLNLEQQGGRWIIVDGGFQARRLTAANLCSTSGPGAEILGGAVRGLLAPTGGAATPWGTLLLTEGDPSPWAGRLPDFGRGEAYGWVVELDALDPQSIPVKQTALGRFPKADAAAAASRDGRAVVFLAEQGAGGYLFRFVSEGPAAPGALALGTLSAARMQGGRLTWLALPQAAYANPPEAARQAGATAMDRPQGLDWDARGNRLLACGDFGALSLTPDGGDPAADSMAVGRLGGQGMGRLGSVSADPRGRVLLGGLGEGVVGANAQPLWLTEGGRANAIYGAPRAADVGGAVASPDGGTIFAAVRRPGAEQGSSFNRPATRWPEFAAGQPPRSAIIALTRG</sequence>
<feature type="signal peptide" evidence="1">
    <location>
        <begin position="1"/>
        <end position="20"/>
    </location>
</feature>
<keyword evidence="3" id="KW-1185">Reference proteome</keyword>
<evidence type="ECO:0000313" key="3">
    <source>
        <dbReference type="Proteomes" id="UP000553193"/>
    </source>
</evidence>
<evidence type="ECO:0008006" key="4">
    <source>
        <dbReference type="Google" id="ProtNLM"/>
    </source>
</evidence>
<reference evidence="2 3" key="1">
    <citation type="submission" date="2020-08" db="EMBL/GenBank/DDBJ databases">
        <title>Genomic Encyclopedia of Type Strains, Phase IV (KMG-IV): sequencing the most valuable type-strain genomes for metagenomic binning, comparative biology and taxonomic classification.</title>
        <authorList>
            <person name="Goeker M."/>
        </authorList>
    </citation>
    <scope>NUCLEOTIDE SEQUENCE [LARGE SCALE GENOMIC DNA]</scope>
    <source>
        <strain evidence="2 3">DSM 19979</strain>
    </source>
</reference>
<dbReference type="PANTHER" id="PTHR35399:SF2">
    <property type="entry name" value="DUF839 DOMAIN-CONTAINING PROTEIN"/>
    <property type="match status" value="1"/>
</dbReference>
<evidence type="ECO:0000313" key="2">
    <source>
        <dbReference type="EMBL" id="MBB3897274.1"/>
    </source>
</evidence>
<protein>
    <recommendedName>
        <fullName evidence="4">DUF839 domain-containing protein</fullName>
    </recommendedName>
</protein>
<dbReference type="RefSeq" id="WP_184382202.1">
    <property type="nucleotide sequence ID" value="NZ_JACIDJ010000001.1"/>
</dbReference>
<organism evidence="2 3">
    <name type="scientific">Roseococcus suduntuyensis</name>
    <dbReference type="NCBI Taxonomy" id="455361"/>
    <lineage>
        <taxon>Bacteria</taxon>
        <taxon>Pseudomonadati</taxon>
        <taxon>Pseudomonadota</taxon>
        <taxon>Alphaproteobacteria</taxon>
        <taxon>Acetobacterales</taxon>
        <taxon>Roseomonadaceae</taxon>
        <taxon>Roseococcus</taxon>
    </lineage>
</organism>
<proteinExistence type="predicted"/>